<protein>
    <submittedName>
        <fullName evidence="2">Putative signaling protein</fullName>
    </submittedName>
</protein>
<dbReference type="SUPFAM" id="SSF141868">
    <property type="entry name" value="EAL domain-like"/>
    <property type="match status" value="1"/>
</dbReference>
<sequence length="100" mass="11053">MNLSVAQLRTPGLVARVAGILERTGIDPAQVELEITESATMREPDYIIRVLSDLKALGVSISIDDFGTGFSSLSYLRRLKVDELKIDKSFVRRMLSSPVD</sequence>
<gene>
    <name evidence="2" type="ORF">SDC9_184356</name>
</gene>
<dbReference type="Gene3D" id="3.20.20.450">
    <property type="entry name" value="EAL domain"/>
    <property type="match status" value="1"/>
</dbReference>
<organism evidence="2">
    <name type="scientific">bioreactor metagenome</name>
    <dbReference type="NCBI Taxonomy" id="1076179"/>
    <lineage>
        <taxon>unclassified sequences</taxon>
        <taxon>metagenomes</taxon>
        <taxon>ecological metagenomes</taxon>
    </lineage>
</organism>
<dbReference type="InterPro" id="IPR001633">
    <property type="entry name" value="EAL_dom"/>
</dbReference>
<dbReference type="SMART" id="SM00052">
    <property type="entry name" value="EAL"/>
    <property type="match status" value="1"/>
</dbReference>
<dbReference type="PANTHER" id="PTHR33121:SF70">
    <property type="entry name" value="SIGNALING PROTEIN YKOW"/>
    <property type="match status" value="1"/>
</dbReference>
<comment type="caution">
    <text evidence="2">The sequence shown here is derived from an EMBL/GenBank/DDBJ whole genome shotgun (WGS) entry which is preliminary data.</text>
</comment>
<dbReference type="InterPro" id="IPR050706">
    <property type="entry name" value="Cyclic-di-GMP_PDE-like"/>
</dbReference>
<reference evidence="2" key="1">
    <citation type="submission" date="2019-08" db="EMBL/GenBank/DDBJ databases">
        <authorList>
            <person name="Kucharzyk K."/>
            <person name="Murdoch R.W."/>
            <person name="Higgins S."/>
            <person name="Loffler F."/>
        </authorList>
    </citation>
    <scope>NUCLEOTIDE SEQUENCE</scope>
</reference>
<name>A0A645HL21_9ZZZZ</name>
<dbReference type="EMBL" id="VSSQ01091215">
    <property type="protein sequence ID" value="MPN36844.1"/>
    <property type="molecule type" value="Genomic_DNA"/>
</dbReference>
<dbReference type="PANTHER" id="PTHR33121">
    <property type="entry name" value="CYCLIC DI-GMP PHOSPHODIESTERASE PDEF"/>
    <property type="match status" value="1"/>
</dbReference>
<dbReference type="CDD" id="cd01948">
    <property type="entry name" value="EAL"/>
    <property type="match status" value="1"/>
</dbReference>
<dbReference type="AlphaFoldDB" id="A0A645HL21"/>
<dbReference type="Pfam" id="PF00563">
    <property type="entry name" value="EAL"/>
    <property type="match status" value="1"/>
</dbReference>
<dbReference type="PROSITE" id="PS50883">
    <property type="entry name" value="EAL"/>
    <property type="match status" value="1"/>
</dbReference>
<dbReference type="GO" id="GO:0071111">
    <property type="term" value="F:cyclic-guanylate-specific phosphodiesterase activity"/>
    <property type="evidence" value="ECO:0007669"/>
    <property type="project" value="InterPro"/>
</dbReference>
<accession>A0A645HL21</accession>
<feature type="domain" description="EAL" evidence="1">
    <location>
        <begin position="1"/>
        <end position="100"/>
    </location>
</feature>
<proteinExistence type="predicted"/>
<evidence type="ECO:0000313" key="2">
    <source>
        <dbReference type="EMBL" id="MPN36844.1"/>
    </source>
</evidence>
<evidence type="ECO:0000259" key="1">
    <source>
        <dbReference type="PROSITE" id="PS50883"/>
    </source>
</evidence>
<dbReference type="InterPro" id="IPR035919">
    <property type="entry name" value="EAL_sf"/>
</dbReference>